<dbReference type="InterPro" id="IPR003117">
    <property type="entry name" value="cAMP_dep_PK_reg_su_I/II_a/b"/>
</dbReference>
<dbReference type="PROSITE" id="PS50096">
    <property type="entry name" value="IQ"/>
    <property type="match status" value="7"/>
</dbReference>
<evidence type="ECO:0000313" key="3">
    <source>
        <dbReference type="EMBL" id="CAH3175225.1"/>
    </source>
</evidence>
<dbReference type="Pfam" id="PF00612">
    <property type="entry name" value="IQ"/>
    <property type="match status" value="7"/>
</dbReference>
<dbReference type="EMBL" id="CALNXI010001698">
    <property type="protein sequence ID" value="CAH3175225.1"/>
    <property type="molecule type" value="Genomic_DNA"/>
</dbReference>
<feature type="compositionally biased region" description="Basic and acidic residues" evidence="1">
    <location>
        <begin position="188"/>
        <end position="199"/>
    </location>
</feature>
<sequence length="414" mass="47142">MSNNQDESDEESSRKRLTVPSGFRNLLENLTLEILRSNPSDIYKFAAEYFKSRLQERQERGFDDCLLGSQIDGYYRYEPFGSKQESLDKAATKIQSTFRGHRARQEIRKGNAASGENDAEKTQRVVDGFGGKQYGSEEHAAAVQIQAGCRGYITRKELKMRDEAAIKIQAGYRGYAVRKGLKQSSKRSNLDRIDEEVPKANEGNEELERNEEVEAAAIKIQSAFRGHRTREAVLSKKEKEESEEKAPDAKDGDNRATERERDLAAIKIQSSYRGYHTRKQIQEREEAATKIQAYYKGYRVRGFRRAQSEAAVKIQSYYRGYKTREQFKKSYSSKNFLAVSNDDEFALHRDSRTSFSLPEGVKFEGTLDEDSDSEIDKMVDQLEEKKKLKAIEEASCPDAATEDKGGENKPTADS</sequence>
<protein>
    <recommendedName>
        <fullName evidence="2">RIIa domain-containing protein</fullName>
    </recommendedName>
</protein>
<dbReference type="InterPro" id="IPR027417">
    <property type="entry name" value="P-loop_NTPase"/>
</dbReference>
<dbReference type="SMART" id="SM00394">
    <property type="entry name" value="RIIa"/>
    <property type="match status" value="1"/>
</dbReference>
<evidence type="ECO:0000256" key="1">
    <source>
        <dbReference type="SAM" id="MobiDB-lite"/>
    </source>
</evidence>
<dbReference type="CDD" id="cd23767">
    <property type="entry name" value="IQCD"/>
    <property type="match status" value="3"/>
</dbReference>
<dbReference type="SUPFAM" id="SSF47391">
    <property type="entry name" value="Dimerization-anchoring domain of cAMP-dependent PK regulatory subunit"/>
    <property type="match status" value="1"/>
</dbReference>
<dbReference type="Proteomes" id="UP001159427">
    <property type="component" value="Unassembled WGS sequence"/>
</dbReference>
<dbReference type="PANTHER" id="PTHR10699">
    <property type="entry name" value="NEUROMODULIN"/>
    <property type="match status" value="1"/>
</dbReference>
<dbReference type="SMART" id="SM00015">
    <property type="entry name" value="IQ"/>
    <property type="match status" value="7"/>
</dbReference>
<name>A0ABN8R8A8_9CNID</name>
<gene>
    <name evidence="3" type="ORF">PEVE_00009955</name>
</gene>
<keyword evidence="4" id="KW-1185">Reference proteome</keyword>
<feature type="region of interest" description="Disordered" evidence="1">
    <location>
        <begin position="390"/>
        <end position="414"/>
    </location>
</feature>
<dbReference type="InterPro" id="IPR000048">
    <property type="entry name" value="IQ_motif_EF-hand-BS"/>
</dbReference>
<reference evidence="3 4" key="1">
    <citation type="submission" date="2022-05" db="EMBL/GenBank/DDBJ databases">
        <authorList>
            <consortium name="Genoscope - CEA"/>
            <person name="William W."/>
        </authorList>
    </citation>
    <scope>NUCLEOTIDE SEQUENCE [LARGE SCALE GENOMIC DNA]</scope>
</reference>
<feature type="region of interest" description="Disordered" evidence="1">
    <location>
        <begin position="183"/>
        <end position="210"/>
    </location>
</feature>
<dbReference type="InterPro" id="IPR047579">
    <property type="entry name" value="DD_CABYR_SP17"/>
</dbReference>
<comment type="caution">
    <text evidence="3">The sequence shown here is derived from an EMBL/GenBank/DDBJ whole genome shotgun (WGS) entry which is preliminary data.</text>
</comment>
<dbReference type="CDD" id="cd12100">
    <property type="entry name" value="DD_CABYR_SP17"/>
    <property type="match status" value="1"/>
</dbReference>
<dbReference type="SUPFAM" id="SSF52540">
    <property type="entry name" value="P-loop containing nucleoside triphosphate hydrolases"/>
    <property type="match status" value="2"/>
</dbReference>
<feature type="domain" description="RIIa" evidence="2">
    <location>
        <begin position="21"/>
        <end position="59"/>
    </location>
</feature>
<organism evidence="3 4">
    <name type="scientific">Porites evermanni</name>
    <dbReference type="NCBI Taxonomy" id="104178"/>
    <lineage>
        <taxon>Eukaryota</taxon>
        <taxon>Metazoa</taxon>
        <taxon>Cnidaria</taxon>
        <taxon>Anthozoa</taxon>
        <taxon>Hexacorallia</taxon>
        <taxon>Scleractinia</taxon>
        <taxon>Fungiina</taxon>
        <taxon>Poritidae</taxon>
        <taxon>Porites</taxon>
    </lineage>
</organism>
<dbReference type="Gene3D" id="1.20.890.10">
    <property type="entry name" value="cAMP-dependent protein kinase regulatory subunit, dimerization-anchoring domain"/>
    <property type="match status" value="1"/>
</dbReference>
<feature type="compositionally biased region" description="Basic and acidic residues" evidence="1">
    <location>
        <begin position="401"/>
        <end position="414"/>
    </location>
</feature>
<feature type="region of interest" description="Disordered" evidence="1">
    <location>
        <begin position="100"/>
        <end position="120"/>
    </location>
</feature>
<accession>A0ABN8R8A8</accession>
<evidence type="ECO:0000259" key="2">
    <source>
        <dbReference type="SMART" id="SM00394"/>
    </source>
</evidence>
<dbReference type="Pfam" id="PF02197">
    <property type="entry name" value="RIIa"/>
    <property type="match status" value="1"/>
</dbReference>
<feature type="region of interest" description="Disordered" evidence="1">
    <location>
        <begin position="229"/>
        <end position="260"/>
    </location>
</feature>
<proteinExistence type="predicted"/>
<evidence type="ECO:0000313" key="4">
    <source>
        <dbReference type="Proteomes" id="UP001159427"/>
    </source>
</evidence>
<dbReference type="Gene3D" id="1.20.5.190">
    <property type="match status" value="5"/>
</dbReference>
<dbReference type="PANTHER" id="PTHR10699:SF27">
    <property type="entry name" value="RIIA DOMAIN-CONTAINING PROTEIN"/>
    <property type="match status" value="1"/>
</dbReference>